<gene>
    <name evidence="2" type="ordered locus">RD1_2490</name>
</gene>
<reference evidence="2 3" key="1">
    <citation type="journal article" date="2007" name="J. Bacteriol.">
        <title>The complete genome sequence of Roseobacter denitrificans reveals a mixotrophic rather than photosynthetic metabolism.</title>
        <authorList>
            <person name="Swingley W.D."/>
            <person name="Sadekar S."/>
            <person name="Mastrian S.D."/>
            <person name="Matthies H.J."/>
            <person name="Hao J."/>
            <person name="Ramos H."/>
            <person name="Acharya C.R."/>
            <person name="Conrad A.L."/>
            <person name="Taylor H.L."/>
            <person name="Dejesa L.C."/>
            <person name="Shah M.K."/>
            <person name="O'huallachain M.E."/>
            <person name="Lince M.T."/>
            <person name="Blankenship R.E."/>
            <person name="Beatty J.T."/>
            <person name="Touchman J.W."/>
        </authorList>
    </citation>
    <scope>NUCLEOTIDE SEQUENCE [LARGE SCALE GENOMIC DNA]</scope>
    <source>
        <strain evidence="3">ATCC 33942 / OCh 114</strain>
    </source>
</reference>
<protein>
    <recommendedName>
        <fullName evidence="1">Reverse transcriptase domain-containing protein</fullName>
    </recommendedName>
</protein>
<name>Q166P3_ROSDO</name>
<dbReference type="CDD" id="cd01646">
    <property type="entry name" value="RT_Bac_retron_I"/>
    <property type="match status" value="1"/>
</dbReference>
<organism evidence="2 3">
    <name type="scientific">Roseobacter denitrificans (strain ATCC 33942 / OCh 114)</name>
    <name type="common">Erythrobacter sp. (strain OCh 114)</name>
    <name type="synonym">Roseobacter denitrificans</name>
    <dbReference type="NCBI Taxonomy" id="375451"/>
    <lineage>
        <taxon>Bacteria</taxon>
        <taxon>Pseudomonadati</taxon>
        <taxon>Pseudomonadota</taxon>
        <taxon>Alphaproteobacteria</taxon>
        <taxon>Rhodobacterales</taxon>
        <taxon>Roseobacteraceae</taxon>
        <taxon>Roseobacter</taxon>
    </lineage>
</organism>
<evidence type="ECO:0000313" key="3">
    <source>
        <dbReference type="Proteomes" id="UP000007029"/>
    </source>
</evidence>
<evidence type="ECO:0000313" key="2">
    <source>
        <dbReference type="EMBL" id="ABG32050.1"/>
    </source>
</evidence>
<dbReference type="OrthoDB" id="9780724at2"/>
<dbReference type="Proteomes" id="UP000007029">
    <property type="component" value="Chromosome"/>
</dbReference>
<dbReference type="RefSeq" id="WP_011568667.1">
    <property type="nucleotide sequence ID" value="NC_008209.1"/>
</dbReference>
<feature type="domain" description="Reverse transcriptase" evidence="1">
    <location>
        <begin position="164"/>
        <end position="321"/>
    </location>
</feature>
<dbReference type="eggNOG" id="COG3344">
    <property type="taxonomic scope" value="Bacteria"/>
</dbReference>
<dbReference type="KEGG" id="rde:RD1_2490"/>
<dbReference type="EMBL" id="CP000362">
    <property type="protein sequence ID" value="ABG32050.1"/>
    <property type="molecule type" value="Genomic_DNA"/>
</dbReference>
<proteinExistence type="predicted"/>
<dbReference type="HOGENOM" id="CLU_020406_1_0_5"/>
<evidence type="ECO:0000259" key="1">
    <source>
        <dbReference type="Pfam" id="PF00078"/>
    </source>
</evidence>
<dbReference type="AlphaFoldDB" id="Q166P3"/>
<dbReference type="InterPro" id="IPR000477">
    <property type="entry name" value="RT_dom"/>
</dbReference>
<dbReference type="Pfam" id="PF00078">
    <property type="entry name" value="RVT_1"/>
    <property type="match status" value="1"/>
</dbReference>
<dbReference type="NCBIfam" id="NF041748">
    <property type="entry name" value="Drt3b"/>
    <property type="match status" value="1"/>
</dbReference>
<accession>Q166P3</accession>
<keyword evidence="3" id="KW-1185">Reference proteome</keyword>
<sequence length="645" mass="74149">MSNIDDRMREVRAVLTETLPFELPLGFTNENLFLSELRLDQMTGVQQNYLNRLRRPHNNYTKPYLYSINRSRRSKNTLGLIHPAVQLRIATFYSEFEQTIIQACGRSTFSIRHPYEALRIYSKDSAKDVRKRWKLALPGENVGHAIKTSYTSSYFAYRKYLLLDKFFSSNEIIRLEGKYSRLRMLDVSKCFFNIYTHSISWSLKDKDFSKKNAKNYSFEQQFDTLMQHSNYNETAGILVGPEVSRIFAEIILQRVDVELERAVSKRLKLECGRDYDIRRYVDDFHLFANDEDVLDKVEGVLAEILETYKLFLNTGKSEEVERPFVTGISRLKFEVSGICAKLYDELTVDLSNNEESSAEARETLRKARVSLDALRHIGGTERALLPSAMSEVFTTLSRIVRSLNKMTELDLSEAQSEDLIARVKTVVRVLFYLSAIDFRVPPIIRLSLILKEVVRLSKKLAQPYRETITGYLVYELSELMATHYVEEAEAVGLEVANTFVLGLVVEPALFAMQESSAKFLHNVLTGKHKCYFSVLCALHALNSVENIKEDEKNAFVDGLINRILSNDFEIEVSCEEYLIFCDALSCPAIDRDVRWQTFQDKLGGQGLSKAAFDELALCFRHINWDANGPGFELVQRRLPPVYFSG</sequence>